<dbReference type="AlphaFoldDB" id="A0A8H4RM39"/>
<dbReference type="OrthoDB" id="3486565at2759"/>
<dbReference type="EMBL" id="JAAMPI010000452">
    <property type="protein sequence ID" value="KAF4631356.1"/>
    <property type="molecule type" value="Genomic_DNA"/>
</dbReference>
<dbReference type="Proteomes" id="UP000566819">
    <property type="component" value="Unassembled WGS sequence"/>
</dbReference>
<feature type="domain" description="Heterokaryon incompatibility" evidence="1">
    <location>
        <begin position="183"/>
        <end position="344"/>
    </location>
</feature>
<dbReference type="PANTHER" id="PTHR33112">
    <property type="entry name" value="DOMAIN PROTEIN, PUTATIVE-RELATED"/>
    <property type="match status" value="1"/>
</dbReference>
<comment type="caution">
    <text evidence="2">The sequence shown here is derived from an EMBL/GenBank/DDBJ whole genome shotgun (WGS) entry which is preliminary data.</text>
</comment>
<reference evidence="2 3" key="1">
    <citation type="submission" date="2020-03" db="EMBL/GenBank/DDBJ databases">
        <title>Draft Genome Sequence of Cudoniella acicularis.</title>
        <authorList>
            <person name="Buettner E."/>
            <person name="Kellner H."/>
        </authorList>
    </citation>
    <scope>NUCLEOTIDE SEQUENCE [LARGE SCALE GENOMIC DNA]</scope>
    <source>
        <strain evidence="2 3">DSM 108380</strain>
    </source>
</reference>
<gene>
    <name evidence="2" type="ORF">G7Y89_g6773</name>
</gene>
<accession>A0A8H4RM39</accession>
<protein>
    <recommendedName>
        <fullName evidence="1">Heterokaryon incompatibility domain-containing protein</fullName>
    </recommendedName>
</protein>
<sequence>MLREDSYQHHSSPSQLEASAREGCEFCAVLFHGLVTHYTNDNSFGLLPLWRGKWNESPVFLTPVRDDREIYTPGMELTAGCWNGGRYRDSPFVLVHLSESYASLGSLAAEDHNTGSPASMKLASTWLATCLRDHADCRLAAADFPPYFPKRVIDVNPFDGSNDIRLFTQAAGNSEVTPVAHPYVTLSHCWGTQQIITTTIDSIESHHRRIEWQKLSKTFQDAIIVTRSLGFKYIWIDSLCIIQDSVEDWETQSAVMGGIYRRSVLTISAAKAKNGSEGCFVERDGKSIRPVRLQSCFGEQTDGQRSHVECRLQDPANGQRVWVARINVNFASGPLYNRAWVYQEQALARRSLIFGEECMHWECPALVASENEPVGSMHRFDGLQLPLLEFGKLLNSFTRGGAIAGQLDVGGKSLQDFWYTHVAAYSGRAITKLTDRLPALSGLAFNISKSFDDNTYAAGLWVADLPRGLLWTRGNKGLAGSGPGMRVRPPLVFVGPSWSWVSMTGCHTTYDLMLRETRSPSAVLDDGLNLVAVDSILKSPNPFGEVLASTITLTGRLIPVNVLKQGRAYILLEEGNNVGELDLDDEETLSGIIWVLATVHNRDACYTISIALIEYKTVAREAREHRRVGVAYVKAHAFRQCGLETIRIV</sequence>
<evidence type="ECO:0000259" key="1">
    <source>
        <dbReference type="Pfam" id="PF06985"/>
    </source>
</evidence>
<evidence type="ECO:0000313" key="2">
    <source>
        <dbReference type="EMBL" id="KAF4631356.1"/>
    </source>
</evidence>
<dbReference type="PANTHER" id="PTHR33112:SF16">
    <property type="entry name" value="HETEROKARYON INCOMPATIBILITY DOMAIN-CONTAINING PROTEIN"/>
    <property type="match status" value="1"/>
</dbReference>
<dbReference type="InterPro" id="IPR010730">
    <property type="entry name" value="HET"/>
</dbReference>
<evidence type="ECO:0000313" key="3">
    <source>
        <dbReference type="Proteomes" id="UP000566819"/>
    </source>
</evidence>
<dbReference type="Pfam" id="PF06985">
    <property type="entry name" value="HET"/>
    <property type="match status" value="1"/>
</dbReference>
<name>A0A8H4RM39_9HELO</name>
<keyword evidence="3" id="KW-1185">Reference proteome</keyword>
<proteinExistence type="predicted"/>
<organism evidence="2 3">
    <name type="scientific">Cudoniella acicularis</name>
    <dbReference type="NCBI Taxonomy" id="354080"/>
    <lineage>
        <taxon>Eukaryota</taxon>
        <taxon>Fungi</taxon>
        <taxon>Dikarya</taxon>
        <taxon>Ascomycota</taxon>
        <taxon>Pezizomycotina</taxon>
        <taxon>Leotiomycetes</taxon>
        <taxon>Helotiales</taxon>
        <taxon>Tricladiaceae</taxon>
        <taxon>Cudoniella</taxon>
    </lineage>
</organism>